<feature type="transmembrane region" description="Helical" evidence="1">
    <location>
        <begin position="27"/>
        <end position="53"/>
    </location>
</feature>
<comment type="caution">
    <text evidence="2">The sequence shown here is derived from an EMBL/GenBank/DDBJ whole genome shotgun (WGS) entry which is preliminary data.</text>
</comment>
<feature type="transmembrane region" description="Helical" evidence="1">
    <location>
        <begin position="146"/>
        <end position="175"/>
    </location>
</feature>
<keyword evidence="1" id="KW-1133">Transmembrane helix</keyword>
<dbReference type="Proteomes" id="UP000223913">
    <property type="component" value="Unassembled WGS sequence"/>
</dbReference>
<keyword evidence="1" id="KW-0472">Membrane</keyword>
<organism evidence="2 3">
    <name type="scientific">Flavilitoribacter nigricans (strain ATCC 23147 / DSM 23189 / NBRC 102662 / NCIMB 1420 / SS-2)</name>
    <name type="common">Lewinella nigricans</name>
    <dbReference type="NCBI Taxonomy" id="1122177"/>
    <lineage>
        <taxon>Bacteria</taxon>
        <taxon>Pseudomonadati</taxon>
        <taxon>Bacteroidota</taxon>
        <taxon>Saprospiria</taxon>
        <taxon>Saprospirales</taxon>
        <taxon>Lewinellaceae</taxon>
        <taxon>Flavilitoribacter</taxon>
    </lineage>
</organism>
<keyword evidence="3" id="KW-1185">Reference proteome</keyword>
<feature type="transmembrane region" description="Helical" evidence="1">
    <location>
        <begin position="229"/>
        <end position="255"/>
    </location>
</feature>
<dbReference type="Pfam" id="PF19656">
    <property type="entry name" value="DUF6159"/>
    <property type="match status" value="1"/>
</dbReference>
<dbReference type="RefSeq" id="WP_099149825.1">
    <property type="nucleotide sequence ID" value="NZ_PDUD01000017.1"/>
</dbReference>
<evidence type="ECO:0000313" key="2">
    <source>
        <dbReference type="EMBL" id="PHN06569.1"/>
    </source>
</evidence>
<evidence type="ECO:0000256" key="1">
    <source>
        <dbReference type="SAM" id="Phobius"/>
    </source>
</evidence>
<evidence type="ECO:0008006" key="4">
    <source>
        <dbReference type="Google" id="ProtNLM"/>
    </source>
</evidence>
<evidence type="ECO:0000313" key="3">
    <source>
        <dbReference type="Proteomes" id="UP000223913"/>
    </source>
</evidence>
<feature type="transmembrane region" description="Helical" evidence="1">
    <location>
        <begin position="196"/>
        <end position="223"/>
    </location>
</feature>
<reference evidence="2 3" key="1">
    <citation type="submission" date="2017-10" db="EMBL/GenBank/DDBJ databases">
        <title>The draft genome sequence of Lewinella nigricans NBRC 102662.</title>
        <authorList>
            <person name="Wang K."/>
        </authorList>
    </citation>
    <scope>NUCLEOTIDE SEQUENCE [LARGE SCALE GENOMIC DNA]</scope>
    <source>
        <strain evidence="2 3">NBRC 102662</strain>
    </source>
</reference>
<dbReference type="OrthoDB" id="5637493at2"/>
<dbReference type="AlphaFoldDB" id="A0A2D0NEF7"/>
<name>A0A2D0NEF7_FLAN2</name>
<keyword evidence="1" id="KW-0812">Transmembrane</keyword>
<feature type="transmembrane region" description="Helical" evidence="1">
    <location>
        <begin position="123"/>
        <end position="140"/>
    </location>
</feature>
<feature type="transmembrane region" description="Helical" evidence="1">
    <location>
        <begin position="73"/>
        <end position="102"/>
    </location>
</feature>
<gene>
    <name evidence="2" type="ORF">CRP01_09700</name>
</gene>
<proteinExistence type="predicted"/>
<sequence length="279" mass="30817">MSFFDRMSNGWALGMTSLKTIWENKKLLVFPALSGIALVAVCLSFFGGAFAIFGRDFEAFFNRLEETNEILLYAILFAFYLVSYFIIVFFNVALVHCARLIFAGQEATIKEGLNYSGSRIVSIGSWAILAATVGVILKFLEDRLGWLGQIVIGIIGMVWSIATFFVVPILAYEDLGPIDALKRSGAMMKEKWGESIGANFSFGVFYLLGYFFIVIAAIALFFVHPILAIVSAVLAALLLHTVVSASKTVFIAATYNHMTDKPAGRFDDDQMLDSLFLVK</sequence>
<dbReference type="EMBL" id="PDUD01000017">
    <property type="protein sequence ID" value="PHN06569.1"/>
    <property type="molecule type" value="Genomic_DNA"/>
</dbReference>
<accession>A0A2D0NEF7</accession>
<protein>
    <recommendedName>
        <fullName evidence="4">Glycerophosphoryl diester phosphodiesterase membrane domain-containing protein</fullName>
    </recommendedName>
</protein>
<dbReference type="InterPro" id="IPR046157">
    <property type="entry name" value="DUF6159"/>
</dbReference>